<evidence type="ECO:0000256" key="4">
    <source>
        <dbReference type="ARBA" id="ARBA00022692"/>
    </source>
</evidence>
<dbReference type="Gene3D" id="1.20.1420.30">
    <property type="entry name" value="NCX, central ion-binding region"/>
    <property type="match status" value="2"/>
</dbReference>
<reference evidence="12" key="1">
    <citation type="journal article" date="2015" name="BMC Genomics">
        <title>Draft genome of a commonly misdiagnosed multidrug resistant pathogen Candida auris.</title>
        <authorList>
            <person name="Chatterjee S."/>
            <person name="Alampalli S.V."/>
            <person name="Nageshan R.K."/>
            <person name="Chettiar S.T."/>
            <person name="Joshi S."/>
            <person name="Tatu U.S."/>
        </authorList>
    </citation>
    <scope>NUCLEOTIDE SEQUENCE [LARGE SCALE GENOMIC DNA]</scope>
    <source>
        <strain evidence="12">6684</strain>
    </source>
</reference>
<evidence type="ECO:0000256" key="2">
    <source>
        <dbReference type="ARBA" id="ARBA00008170"/>
    </source>
</evidence>
<dbReference type="InterPro" id="IPR051359">
    <property type="entry name" value="CaCA_antiporter"/>
</dbReference>
<keyword evidence="4 8" id="KW-0812">Transmembrane</keyword>
<feature type="transmembrane region" description="Helical" evidence="8">
    <location>
        <begin position="594"/>
        <end position="615"/>
    </location>
</feature>
<evidence type="ECO:0000256" key="5">
    <source>
        <dbReference type="ARBA" id="ARBA00022989"/>
    </source>
</evidence>
<evidence type="ECO:0000256" key="6">
    <source>
        <dbReference type="ARBA" id="ARBA00023136"/>
    </source>
</evidence>
<feature type="transmembrane region" description="Helical" evidence="8">
    <location>
        <begin position="188"/>
        <end position="209"/>
    </location>
</feature>
<evidence type="ECO:0000313" key="11">
    <source>
        <dbReference type="EMBL" id="KND95623.1"/>
    </source>
</evidence>
<dbReference type="GO" id="GO:0006874">
    <property type="term" value="P:intracellular calcium ion homeostasis"/>
    <property type="evidence" value="ECO:0007669"/>
    <property type="project" value="TreeGrafter"/>
</dbReference>
<feature type="domain" description="Sodium/calcium exchanger membrane region" evidence="10">
    <location>
        <begin position="559"/>
        <end position="704"/>
    </location>
</feature>
<dbReference type="PANTHER" id="PTHR12266">
    <property type="entry name" value="NA+/CA2+ K+ INDEPENDENT EXCHANGER"/>
    <property type="match status" value="1"/>
</dbReference>
<dbReference type="InterPro" id="IPR004837">
    <property type="entry name" value="NaCa_Exmemb"/>
</dbReference>
<feature type="transmembrane region" description="Helical" evidence="8">
    <location>
        <begin position="549"/>
        <end position="574"/>
    </location>
</feature>
<sequence length="713" mass="79046">MRFVLFILFSLTHLSHTIDKVETLSIIANDSLSMAELPPTMQPTPQITQQEETADSTTSKNLPSRLADGCRDLHRSNDTHRCDHVREHCGTDEYNIGVFNYLKLYYCSFPKALSSIFASTVLLFSFAGLGKTAADFLSPNLYTISKALQLSDHLAGLTLLAIGNSAADILGTFKALSVGSAELAISELIGATLFVLTVVVGSICIIHPFKVPAAHHTRDSISYLLVLVVVEIALQIGTLTIAMASCLVSIYIIYVIIAVVNHLWMKFSQKKKMTAARIRSNFDRLSPSLSPIDTNREDSPSCIETLEDASEQETQMNNELERYFSAHPEEEPEFPVPVQTGSYGLKVLLKELSHHTSRFNSSKQPLLNSFDIERDGSDERITGESEEDAGIDDNRRLHPLASQGAFFMNRSLLWEALSMLLPTWDINQHPLQKVLFVLTYPANVALSFTAPVREKALTHASNVVHSTNAFTLTSTSQESLTSIEERYNIRLDLMIYKLQFVCGTTMLAFMHSSYSQSFLIVAVSVTLCSSLISYICLPSRCPQFESQMLAFRLWNYIGSVLGFIISIHWISIFATEVIAILKQYALILRLSDEIMGFTVFAMGNSVGDLVSNLTIALMGMPLMAFAACFGGPLLSLCSLGLSALVMMSKTSSHSITLSTSRTLKLNVLVIILVLIFMNVYYSISHNKADKRLGVILIFFWIFTVSGSAYMEIR</sequence>
<feature type="domain" description="Sodium/calcium exchanger membrane region" evidence="10">
    <location>
        <begin position="119"/>
        <end position="259"/>
    </location>
</feature>
<evidence type="ECO:0000256" key="7">
    <source>
        <dbReference type="SAM" id="MobiDB-lite"/>
    </source>
</evidence>
<keyword evidence="6 8" id="KW-0472">Membrane</keyword>
<evidence type="ECO:0000256" key="8">
    <source>
        <dbReference type="SAM" id="Phobius"/>
    </source>
</evidence>
<dbReference type="VEuPathDB" id="FungiDB:CJJ07_004646"/>
<keyword evidence="3" id="KW-0813">Transport</keyword>
<proteinExistence type="inferred from homology"/>
<feature type="transmembrane region" description="Helical" evidence="8">
    <location>
        <begin position="622"/>
        <end position="645"/>
    </location>
</feature>
<dbReference type="EMBL" id="LGST01000066">
    <property type="protein sequence ID" value="KND95623.1"/>
    <property type="molecule type" value="Genomic_DNA"/>
</dbReference>
<dbReference type="VEuPathDB" id="FungiDB:CJI97_000482"/>
<evidence type="ECO:0000259" key="10">
    <source>
        <dbReference type="Pfam" id="PF01699"/>
    </source>
</evidence>
<feature type="transmembrane region" description="Helical" evidence="8">
    <location>
        <begin position="518"/>
        <end position="537"/>
    </location>
</feature>
<dbReference type="PANTHER" id="PTHR12266:SF0">
    <property type="entry name" value="MITOCHONDRIAL SODIUM_CALCIUM EXCHANGER PROTEIN"/>
    <property type="match status" value="1"/>
</dbReference>
<organism evidence="11 12">
    <name type="scientific">Candidozyma auris</name>
    <name type="common">Yeast</name>
    <name type="synonym">Candida auris</name>
    <dbReference type="NCBI Taxonomy" id="498019"/>
    <lineage>
        <taxon>Eukaryota</taxon>
        <taxon>Fungi</taxon>
        <taxon>Dikarya</taxon>
        <taxon>Ascomycota</taxon>
        <taxon>Saccharomycotina</taxon>
        <taxon>Pichiomycetes</taxon>
        <taxon>Metschnikowiaceae</taxon>
        <taxon>Candidozyma</taxon>
    </lineage>
</organism>
<keyword evidence="5 8" id="KW-1133">Transmembrane helix</keyword>
<keyword evidence="9" id="KW-0732">Signal</keyword>
<evidence type="ECO:0000256" key="1">
    <source>
        <dbReference type="ARBA" id="ARBA00004141"/>
    </source>
</evidence>
<dbReference type="AlphaFoldDB" id="A0A0L0NNL1"/>
<comment type="subcellular location">
    <subcellularLocation>
        <location evidence="1">Membrane</location>
        <topology evidence="1">Multi-pass membrane protein</topology>
    </subcellularLocation>
</comment>
<evidence type="ECO:0000313" key="12">
    <source>
        <dbReference type="Proteomes" id="UP000037122"/>
    </source>
</evidence>
<accession>A0A0L0NNL1</accession>
<dbReference type="GO" id="GO:0008324">
    <property type="term" value="F:monoatomic cation transmembrane transporter activity"/>
    <property type="evidence" value="ECO:0007669"/>
    <property type="project" value="TreeGrafter"/>
</dbReference>
<feature type="transmembrane region" description="Helical" evidence="8">
    <location>
        <begin position="665"/>
        <end position="683"/>
    </location>
</feature>
<evidence type="ECO:0000256" key="3">
    <source>
        <dbReference type="ARBA" id="ARBA00022448"/>
    </source>
</evidence>
<dbReference type="VEuPathDB" id="FungiDB:CJI96_0003609"/>
<evidence type="ECO:0000256" key="9">
    <source>
        <dbReference type="SAM" id="SignalP"/>
    </source>
</evidence>
<dbReference type="GO" id="GO:0016020">
    <property type="term" value="C:membrane"/>
    <property type="evidence" value="ECO:0007669"/>
    <property type="project" value="UniProtKB-SubCell"/>
</dbReference>
<protein>
    <recommendedName>
        <fullName evidence="10">Sodium/calcium exchanger membrane region domain-containing protein</fullName>
    </recommendedName>
</protein>
<comment type="caution">
    <text evidence="11">The sequence shown here is derived from an EMBL/GenBank/DDBJ whole genome shotgun (WGS) entry which is preliminary data.</text>
</comment>
<feature type="signal peptide" evidence="9">
    <location>
        <begin position="1"/>
        <end position="17"/>
    </location>
</feature>
<name>A0A0L0NNL1_CANAR</name>
<dbReference type="VEuPathDB" id="FungiDB:B9J08_000482"/>
<dbReference type="Proteomes" id="UP000037122">
    <property type="component" value="Unassembled WGS sequence"/>
</dbReference>
<feature type="transmembrane region" description="Helical" evidence="8">
    <location>
        <begin position="248"/>
        <end position="265"/>
    </location>
</feature>
<comment type="similarity">
    <text evidence="2">Belongs to the Ca(2+):cation antiporter (CaCA) (TC 2.A.19) family.</text>
</comment>
<dbReference type="VEuPathDB" id="FungiDB:CJJ09_002450"/>
<feature type="chain" id="PRO_5005545126" description="Sodium/calcium exchanger membrane region domain-containing protein" evidence="9">
    <location>
        <begin position="18"/>
        <end position="713"/>
    </location>
</feature>
<feature type="transmembrane region" description="Helical" evidence="8">
    <location>
        <begin position="221"/>
        <end position="242"/>
    </location>
</feature>
<dbReference type="Pfam" id="PF01699">
    <property type="entry name" value="Na_Ca_ex"/>
    <property type="match status" value="2"/>
</dbReference>
<feature type="transmembrane region" description="Helical" evidence="8">
    <location>
        <begin position="692"/>
        <end position="710"/>
    </location>
</feature>
<gene>
    <name evidence="11" type="ORF">QG37_07938</name>
</gene>
<dbReference type="VEuPathDB" id="FungiDB:QG37_07938"/>
<dbReference type="InterPro" id="IPR044880">
    <property type="entry name" value="NCX_ion-bd_dom_sf"/>
</dbReference>
<feature type="region of interest" description="Disordered" evidence="7">
    <location>
        <begin position="38"/>
        <end position="62"/>
    </location>
</feature>